<evidence type="ECO:0000256" key="16">
    <source>
        <dbReference type="ARBA" id="ARBA00023264"/>
    </source>
</evidence>
<comment type="pathway">
    <text evidence="4">Lipid metabolism.</text>
</comment>
<evidence type="ECO:0000256" key="3">
    <source>
        <dbReference type="ARBA" id="ARBA00004927"/>
    </source>
</evidence>
<evidence type="ECO:0000256" key="18">
    <source>
        <dbReference type="ARBA" id="ARBA00032892"/>
    </source>
</evidence>
<comment type="caution">
    <text evidence="19">The sequence shown here is derived from an EMBL/GenBank/DDBJ whole genome shotgun (WGS) entry which is preliminary data.</text>
</comment>
<dbReference type="RefSeq" id="WP_238896820.1">
    <property type="nucleotide sequence ID" value="NZ_JAKOGG010000008.1"/>
</dbReference>
<dbReference type="InterPro" id="IPR003763">
    <property type="entry name" value="CDP-diacylglyc_Pase"/>
</dbReference>
<keyword evidence="11 19" id="KW-0378">Hydrolase</keyword>
<proteinExistence type="inferred from homology"/>
<comment type="pathway">
    <text evidence="3">Phospholipid metabolism; CDP-diacylglycerol degradation; phosphatidate from CDP-diacylglycerol: step 1/1.</text>
</comment>
<evidence type="ECO:0000256" key="8">
    <source>
        <dbReference type="ARBA" id="ARBA00022475"/>
    </source>
</evidence>
<dbReference type="NCBIfam" id="NF003986">
    <property type="entry name" value="PRK05471.1-5"/>
    <property type="match status" value="1"/>
</dbReference>
<evidence type="ECO:0000256" key="15">
    <source>
        <dbReference type="ARBA" id="ARBA00023209"/>
    </source>
</evidence>
<dbReference type="Gene3D" id="3.30.428.30">
    <property type="entry name" value="HIT family - CDH-like"/>
    <property type="match status" value="1"/>
</dbReference>
<keyword evidence="10" id="KW-0812">Transmembrane</keyword>
<evidence type="ECO:0000256" key="11">
    <source>
        <dbReference type="ARBA" id="ARBA00022801"/>
    </source>
</evidence>
<evidence type="ECO:0000313" key="20">
    <source>
        <dbReference type="Proteomes" id="UP001201549"/>
    </source>
</evidence>
<dbReference type="InterPro" id="IPR036265">
    <property type="entry name" value="HIT-like_sf"/>
</dbReference>
<evidence type="ECO:0000256" key="7">
    <source>
        <dbReference type="ARBA" id="ARBA00019608"/>
    </source>
</evidence>
<sequence length="254" mass="28420">MKKVTKQLLLVLPILAIAAAIWWFFAPANPHNPDALWQLVSQRCVVGMEQQQNPAPCTKVDEQRGYVTLKDRHGPLQYLLLPVAKITGTESPALLAANAPKFFALSWDERHLMAEKYGRPIADSAISIAINSAYGRTQNQMHIHISCLRTDIRSELDKLAPQLHEKWQSYSLDGSDYQIRSLSDSDLHAESAFKRIARELNVEQDDMGKYGLALTTLPDNRLALLALRASWFGLEKASPELLQDHSCAILDPAP</sequence>
<dbReference type="Proteomes" id="UP001201549">
    <property type="component" value="Unassembled WGS sequence"/>
</dbReference>
<keyword evidence="14" id="KW-0472">Membrane</keyword>
<dbReference type="EC" id="3.6.1.26" evidence="6"/>
<keyword evidence="8" id="KW-1003">Cell membrane</keyword>
<evidence type="ECO:0000256" key="17">
    <source>
        <dbReference type="ARBA" id="ARBA00032888"/>
    </source>
</evidence>
<dbReference type="Pfam" id="PF02611">
    <property type="entry name" value="CDH"/>
    <property type="match status" value="1"/>
</dbReference>
<comment type="catalytic activity">
    <reaction evidence="1">
        <text>a CDP-1,2-diacyl-sn-glycerol + H2O = a 1,2-diacyl-sn-glycero-3-phosphate + CMP + 2 H(+)</text>
        <dbReference type="Rhea" id="RHEA:15221"/>
        <dbReference type="ChEBI" id="CHEBI:15377"/>
        <dbReference type="ChEBI" id="CHEBI:15378"/>
        <dbReference type="ChEBI" id="CHEBI:58332"/>
        <dbReference type="ChEBI" id="CHEBI:58608"/>
        <dbReference type="ChEBI" id="CHEBI:60377"/>
        <dbReference type="EC" id="3.6.1.26"/>
    </reaction>
</comment>
<gene>
    <name evidence="19" type="ORF">L9G74_12890</name>
</gene>
<evidence type="ECO:0000256" key="4">
    <source>
        <dbReference type="ARBA" id="ARBA00005189"/>
    </source>
</evidence>
<evidence type="ECO:0000313" key="19">
    <source>
        <dbReference type="EMBL" id="MCS4557342.1"/>
    </source>
</evidence>
<evidence type="ECO:0000256" key="6">
    <source>
        <dbReference type="ARBA" id="ARBA00012375"/>
    </source>
</evidence>
<dbReference type="PIRSF" id="PIRSF001273">
    <property type="entry name" value="CDH"/>
    <property type="match status" value="1"/>
</dbReference>
<dbReference type="EMBL" id="JAKOGG010000008">
    <property type="protein sequence ID" value="MCS4557342.1"/>
    <property type="molecule type" value="Genomic_DNA"/>
</dbReference>
<reference evidence="20" key="1">
    <citation type="submission" date="2023-07" db="EMBL/GenBank/DDBJ databases">
        <title>Shewanella mangrovi sp. nov., an acetaldehyde- degrading bacterium isolated from mangrove sediment.</title>
        <authorList>
            <person name="Liu Y."/>
        </authorList>
    </citation>
    <scope>NUCLEOTIDE SEQUENCE [LARGE SCALE GENOMIC DNA]</scope>
    <source>
        <strain evidence="20">C32</strain>
    </source>
</reference>
<evidence type="ECO:0000256" key="1">
    <source>
        <dbReference type="ARBA" id="ARBA00001007"/>
    </source>
</evidence>
<comment type="similarity">
    <text evidence="5">Belongs to the Cdh family.</text>
</comment>
<evidence type="ECO:0000256" key="2">
    <source>
        <dbReference type="ARBA" id="ARBA00004162"/>
    </source>
</evidence>
<evidence type="ECO:0000256" key="14">
    <source>
        <dbReference type="ARBA" id="ARBA00023136"/>
    </source>
</evidence>
<keyword evidence="20" id="KW-1185">Reference proteome</keyword>
<keyword evidence="9" id="KW-0444">Lipid biosynthesis</keyword>
<dbReference type="GO" id="GO:0008715">
    <property type="term" value="F:CDP-diacylglycerol diphosphatase activity"/>
    <property type="evidence" value="ECO:0007669"/>
    <property type="project" value="UniProtKB-EC"/>
</dbReference>
<accession>A0ABT2FMY7</accession>
<evidence type="ECO:0000256" key="13">
    <source>
        <dbReference type="ARBA" id="ARBA00023098"/>
    </source>
</evidence>
<name>A0ABT2FMY7_9GAMM</name>
<evidence type="ECO:0000256" key="5">
    <source>
        <dbReference type="ARBA" id="ARBA00006435"/>
    </source>
</evidence>
<evidence type="ECO:0000256" key="10">
    <source>
        <dbReference type="ARBA" id="ARBA00022692"/>
    </source>
</evidence>
<keyword evidence="13" id="KW-0443">Lipid metabolism</keyword>
<dbReference type="SUPFAM" id="SSF54197">
    <property type="entry name" value="HIT-like"/>
    <property type="match status" value="1"/>
</dbReference>
<organism evidence="19 20">
    <name type="scientific">Shewanella electrica</name>
    <dbReference type="NCBI Taxonomy" id="515560"/>
    <lineage>
        <taxon>Bacteria</taxon>
        <taxon>Pseudomonadati</taxon>
        <taxon>Pseudomonadota</taxon>
        <taxon>Gammaproteobacteria</taxon>
        <taxon>Alteromonadales</taxon>
        <taxon>Shewanellaceae</taxon>
        <taxon>Shewanella</taxon>
    </lineage>
</organism>
<keyword evidence="16" id="KW-1208">Phospholipid metabolism</keyword>
<protein>
    <recommendedName>
        <fullName evidence="7">CDP-diacylglycerol pyrophosphatase</fullName>
        <ecNumber evidence="6">3.6.1.26</ecNumber>
    </recommendedName>
    <alternativeName>
        <fullName evidence="17">CDP-diacylglycerol phosphatidylhydrolase</fullName>
    </alternativeName>
    <alternativeName>
        <fullName evidence="18">CDP-diglyceride hydrolase</fullName>
    </alternativeName>
</protein>
<evidence type="ECO:0000256" key="12">
    <source>
        <dbReference type="ARBA" id="ARBA00022989"/>
    </source>
</evidence>
<keyword evidence="12" id="KW-1133">Transmembrane helix</keyword>
<keyword evidence="15" id="KW-0594">Phospholipid biosynthesis</keyword>
<comment type="subcellular location">
    <subcellularLocation>
        <location evidence="2">Cell membrane</location>
        <topology evidence="2">Single-pass membrane protein</topology>
    </subcellularLocation>
</comment>
<evidence type="ECO:0000256" key="9">
    <source>
        <dbReference type="ARBA" id="ARBA00022516"/>
    </source>
</evidence>